<comment type="caution">
    <text evidence="10">The sequence shown here is derived from an EMBL/GenBank/DDBJ whole genome shotgun (WGS) entry which is preliminary data.</text>
</comment>
<dbReference type="Proteomes" id="UP001188597">
    <property type="component" value="Unassembled WGS sequence"/>
</dbReference>
<dbReference type="SUPFAM" id="SSF52833">
    <property type="entry name" value="Thioredoxin-like"/>
    <property type="match status" value="1"/>
</dbReference>
<gene>
    <name evidence="10" type="ORF">RJ639_010273</name>
</gene>
<organism evidence="10 11">
    <name type="scientific">Escallonia herrerae</name>
    <dbReference type="NCBI Taxonomy" id="1293975"/>
    <lineage>
        <taxon>Eukaryota</taxon>
        <taxon>Viridiplantae</taxon>
        <taxon>Streptophyta</taxon>
        <taxon>Embryophyta</taxon>
        <taxon>Tracheophyta</taxon>
        <taxon>Spermatophyta</taxon>
        <taxon>Magnoliopsida</taxon>
        <taxon>eudicotyledons</taxon>
        <taxon>Gunneridae</taxon>
        <taxon>Pentapetalae</taxon>
        <taxon>asterids</taxon>
        <taxon>campanulids</taxon>
        <taxon>Escalloniales</taxon>
        <taxon>Escalloniaceae</taxon>
        <taxon>Escallonia</taxon>
    </lineage>
</organism>
<dbReference type="InterPro" id="IPR037944">
    <property type="entry name" value="PRX5-like"/>
</dbReference>
<name>A0AA88VVE1_9ASTE</name>
<dbReference type="EMBL" id="JAVXUP010001196">
    <property type="protein sequence ID" value="KAK3014737.1"/>
    <property type="molecule type" value="Genomic_DNA"/>
</dbReference>
<evidence type="ECO:0000256" key="2">
    <source>
        <dbReference type="ARBA" id="ARBA00010505"/>
    </source>
</evidence>
<comment type="catalytic activity">
    <reaction evidence="1">
        <text>[glutaredoxin]-dithiol + a hydroperoxide = [glutaredoxin]-disulfide + an alcohol + H2O</text>
        <dbReference type="Rhea" id="RHEA:62624"/>
        <dbReference type="Rhea" id="RHEA-COMP:10729"/>
        <dbReference type="Rhea" id="RHEA-COMP:10730"/>
        <dbReference type="ChEBI" id="CHEBI:15377"/>
        <dbReference type="ChEBI" id="CHEBI:29950"/>
        <dbReference type="ChEBI" id="CHEBI:30879"/>
        <dbReference type="ChEBI" id="CHEBI:35924"/>
        <dbReference type="ChEBI" id="CHEBI:50058"/>
        <dbReference type="EC" id="1.11.1.25"/>
    </reaction>
</comment>
<evidence type="ECO:0000256" key="8">
    <source>
        <dbReference type="PIRSR" id="PIRSR637944-1"/>
    </source>
</evidence>
<dbReference type="PANTHER" id="PTHR10430">
    <property type="entry name" value="PEROXIREDOXIN"/>
    <property type="match status" value="1"/>
</dbReference>
<evidence type="ECO:0000256" key="6">
    <source>
        <dbReference type="ARBA" id="ARBA00023002"/>
    </source>
</evidence>
<dbReference type="AlphaFoldDB" id="A0AA88VVE1"/>
<dbReference type="GO" id="GO:0045454">
    <property type="term" value="P:cell redox homeostasis"/>
    <property type="evidence" value="ECO:0007669"/>
    <property type="project" value="TreeGrafter"/>
</dbReference>
<dbReference type="GO" id="GO:0042744">
    <property type="term" value="P:hydrogen peroxide catabolic process"/>
    <property type="evidence" value="ECO:0007669"/>
    <property type="project" value="TreeGrafter"/>
</dbReference>
<dbReference type="GO" id="GO:0034599">
    <property type="term" value="P:cellular response to oxidative stress"/>
    <property type="evidence" value="ECO:0007669"/>
    <property type="project" value="InterPro"/>
</dbReference>
<comment type="similarity">
    <text evidence="2">Belongs to the peroxiredoxin family. Prx5 subfamily.</text>
</comment>
<dbReference type="Gene3D" id="3.40.30.10">
    <property type="entry name" value="Glutaredoxin"/>
    <property type="match status" value="1"/>
</dbReference>
<dbReference type="PANTHER" id="PTHR10430:SF16">
    <property type="entry name" value="PEROXIREDOXIN-5, MITOCHONDRIAL"/>
    <property type="match status" value="1"/>
</dbReference>
<evidence type="ECO:0000256" key="4">
    <source>
        <dbReference type="ARBA" id="ARBA00022559"/>
    </source>
</evidence>
<dbReference type="GO" id="GO:0008379">
    <property type="term" value="F:thioredoxin peroxidase activity"/>
    <property type="evidence" value="ECO:0007669"/>
    <property type="project" value="InterPro"/>
</dbReference>
<evidence type="ECO:0000256" key="5">
    <source>
        <dbReference type="ARBA" id="ARBA00022862"/>
    </source>
</evidence>
<dbReference type="InterPro" id="IPR036249">
    <property type="entry name" value="Thioredoxin-like_sf"/>
</dbReference>
<evidence type="ECO:0000256" key="7">
    <source>
        <dbReference type="ARBA" id="ARBA00031688"/>
    </source>
</evidence>
<evidence type="ECO:0000256" key="3">
    <source>
        <dbReference type="ARBA" id="ARBA00013016"/>
    </source>
</evidence>
<evidence type="ECO:0000259" key="9">
    <source>
        <dbReference type="Pfam" id="PF08534"/>
    </source>
</evidence>
<accession>A0AA88VVE1</accession>
<keyword evidence="5" id="KW-0049">Antioxidant</keyword>
<dbReference type="Pfam" id="PF08534">
    <property type="entry name" value="Redoxin"/>
    <property type="match status" value="1"/>
</dbReference>
<evidence type="ECO:0000313" key="11">
    <source>
        <dbReference type="Proteomes" id="UP001188597"/>
    </source>
</evidence>
<keyword evidence="6" id="KW-0560">Oxidoreductase</keyword>
<dbReference type="InterPro" id="IPR013740">
    <property type="entry name" value="Redoxin"/>
</dbReference>
<dbReference type="EC" id="1.11.1.25" evidence="3"/>
<reference evidence="10" key="1">
    <citation type="submission" date="2022-12" db="EMBL/GenBank/DDBJ databases">
        <title>Draft genome assemblies for two species of Escallonia (Escalloniales).</title>
        <authorList>
            <person name="Chanderbali A."/>
            <person name="Dervinis C."/>
            <person name="Anghel I."/>
            <person name="Soltis D."/>
            <person name="Soltis P."/>
            <person name="Zapata F."/>
        </authorList>
    </citation>
    <scope>NUCLEOTIDE SEQUENCE</scope>
    <source>
        <strain evidence="10">UCBG64.0493</strain>
        <tissue evidence="10">Leaf</tissue>
    </source>
</reference>
<feature type="active site" description="Cysteine sulfenic acid (-SOH) intermediate" evidence="8">
    <location>
        <position position="96"/>
    </location>
</feature>
<keyword evidence="4" id="KW-0575">Peroxidase</keyword>
<feature type="domain" description="Redoxin" evidence="9">
    <location>
        <begin position="59"/>
        <end position="137"/>
    </location>
</feature>
<evidence type="ECO:0000313" key="10">
    <source>
        <dbReference type="EMBL" id="KAK3014737.1"/>
    </source>
</evidence>
<dbReference type="GO" id="GO:0005737">
    <property type="term" value="C:cytoplasm"/>
    <property type="evidence" value="ECO:0007669"/>
    <property type="project" value="TreeGrafter"/>
</dbReference>
<sequence length="168" mass="18778">MATTTASFTLSRLLSSAPKSLSPISTTIATFRLLLKLRCPYPKPLRFSTTNKISATMSVGDKLPESTFSYFNPAGELQTTTKAILFAVPGAFTPTCSHRHLPGFFEKSGELKSKGVDTIAYISFNDAFVMKAWKKDLGINDEPRHKVNNRQFRLLVMEAFLELILRIR</sequence>
<protein>
    <recommendedName>
        <fullName evidence="3">glutaredoxin-dependent peroxiredoxin</fullName>
        <ecNumber evidence="3">1.11.1.25</ecNumber>
    </recommendedName>
    <alternativeName>
        <fullName evidence="7">Glutaredoxin-dependent peroxiredoxin</fullName>
    </alternativeName>
</protein>
<keyword evidence="11" id="KW-1185">Reference proteome</keyword>
<evidence type="ECO:0000256" key="1">
    <source>
        <dbReference type="ARBA" id="ARBA00001711"/>
    </source>
</evidence>
<proteinExistence type="inferred from homology"/>